<name>A0AAD1W517_PELCU</name>
<evidence type="ECO:0000313" key="2">
    <source>
        <dbReference type="Proteomes" id="UP001295444"/>
    </source>
</evidence>
<keyword evidence="2" id="KW-1185">Reference proteome</keyword>
<evidence type="ECO:0000313" key="1">
    <source>
        <dbReference type="EMBL" id="CAH2283622.1"/>
    </source>
</evidence>
<organism evidence="1 2">
    <name type="scientific">Pelobates cultripes</name>
    <name type="common">Western spadefoot toad</name>
    <dbReference type="NCBI Taxonomy" id="61616"/>
    <lineage>
        <taxon>Eukaryota</taxon>
        <taxon>Metazoa</taxon>
        <taxon>Chordata</taxon>
        <taxon>Craniata</taxon>
        <taxon>Vertebrata</taxon>
        <taxon>Euteleostomi</taxon>
        <taxon>Amphibia</taxon>
        <taxon>Batrachia</taxon>
        <taxon>Anura</taxon>
        <taxon>Pelobatoidea</taxon>
        <taxon>Pelobatidae</taxon>
        <taxon>Pelobates</taxon>
    </lineage>
</organism>
<dbReference type="AlphaFoldDB" id="A0AAD1W517"/>
<dbReference type="EMBL" id="OW240915">
    <property type="protein sequence ID" value="CAH2283622.1"/>
    <property type="molecule type" value="Genomic_DNA"/>
</dbReference>
<dbReference type="Proteomes" id="UP001295444">
    <property type="component" value="Chromosome 04"/>
</dbReference>
<gene>
    <name evidence="1" type="ORF">PECUL_23A005721</name>
</gene>
<reference evidence="1" key="1">
    <citation type="submission" date="2022-03" db="EMBL/GenBank/DDBJ databases">
        <authorList>
            <person name="Alioto T."/>
            <person name="Alioto T."/>
            <person name="Gomez Garrido J."/>
        </authorList>
    </citation>
    <scope>NUCLEOTIDE SEQUENCE</scope>
</reference>
<proteinExistence type="predicted"/>
<accession>A0AAD1W517</accession>
<protein>
    <submittedName>
        <fullName evidence="1">Uncharacterized protein</fullName>
    </submittedName>
</protein>
<sequence>MAELHRLETIHKKILSPTTLAELYTTRDLLKRLTHSDTSKALMWLKQKYYEKVKKVKKVAWRFKTRIESKRISSIRTKEGAISNCPDHIGTTTRHYITMPNRHTLTQTPTAPE</sequence>